<organism evidence="2 3">
    <name type="scientific">Fistulina hepatica ATCC 64428</name>
    <dbReference type="NCBI Taxonomy" id="1128425"/>
    <lineage>
        <taxon>Eukaryota</taxon>
        <taxon>Fungi</taxon>
        <taxon>Dikarya</taxon>
        <taxon>Basidiomycota</taxon>
        <taxon>Agaricomycotina</taxon>
        <taxon>Agaricomycetes</taxon>
        <taxon>Agaricomycetidae</taxon>
        <taxon>Agaricales</taxon>
        <taxon>Fistulinaceae</taxon>
        <taxon>Fistulina</taxon>
    </lineage>
</organism>
<gene>
    <name evidence="2" type="ORF">FISHEDRAFT_62982</name>
</gene>
<accession>A0A0D7A0V9</accession>
<reference evidence="2 3" key="1">
    <citation type="journal article" date="2015" name="Fungal Genet. Biol.">
        <title>Evolution of novel wood decay mechanisms in Agaricales revealed by the genome sequences of Fistulina hepatica and Cylindrobasidium torrendii.</title>
        <authorList>
            <person name="Floudas D."/>
            <person name="Held B.W."/>
            <person name="Riley R."/>
            <person name="Nagy L.G."/>
            <person name="Koehler G."/>
            <person name="Ransdell A.S."/>
            <person name="Younus H."/>
            <person name="Chow J."/>
            <person name="Chiniquy J."/>
            <person name="Lipzen A."/>
            <person name="Tritt A."/>
            <person name="Sun H."/>
            <person name="Haridas S."/>
            <person name="LaButti K."/>
            <person name="Ohm R.A."/>
            <person name="Kues U."/>
            <person name="Blanchette R.A."/>
            <person name="Grigoriev I.V."/>
            <person name="Minto R.E."/>
            <person name="Hibbett D.S."/>
        </authorList>
    </citation>
    <scope>NUCLEOTIDE SEQUENCE [LARGE SCALE GENOMIC DNA]</scope>
    <source>
        <strain evidence="2 3">ATCC 64428</strain>
    </source>
</reference>
<dbReference type="EMBL" id="KN882143">
    <property type="protein sequence ID" value="KIY43039.1"/>
    <property type="molecule type" value="Genomic_DNA"/>
</dbReference>
<proteinExistence type="predicted"/>
<sequence>MASPRGSAIAGADSCSVDKGNWVERGCTRGGGSSSAQSRSMDVGGHVGKVSGVDGMLLRGEVGGEAGRCNDHAVEVINVNTAVQFNENRGGEPGAGLQQNVRVSVATEDGTLTTFWACMSAMAASSSESK</sequence>
<feature type="region of interest" description="Disordered" evidence="1">
    <location>
        <begin position="26"/>
        <end position="46"/>
    </location>
</feature>
<dbReference type="Proteomes" id="UP000054144">
    <property type="component" value="Unassembled WGS sequence"/>
</dbReference>
<dbReference type="AlphaFoldDB" id="A0A0D7A0V9"/>
<evidence type="ECO:0000256" key="1">
    <source>
        <dbReference type="SAM" id="MobiDB-lite"/>
    </source>
</evidence>
<protein>
    <submittedName>
        <fullName evidence="2">Uncharacterized protein</fullName>
    </submittedName>
</protein>
<evidence type="ECO:0000313" key="2">
    <source>
        <dbReference type="EMBL" id="KIY43039.1"/>
    </source>
</evidence>
<keyword evidence="3" id="KW-1185">Reference proteome</keyword>
<name>A0A0D7A0V9_9AGAR</name>
<evidence type="ECO:0000313" key="3">
    <source>
        <dbReference type="Proteomes" id="UP000054144"/>
    </source>
</evidence>